<dbReference type="EMBL" id="GBXM01061596">
    <property type="protein sequence ID" value="JAH46981.1"/>
    <property type="molecule type" value="Transcribed_RNA"/>
</dbReference>
<accession>A0A0E9T097</accession>
<organism evidence="2">
    <name type="scientific">Anguilla anguilla</name>
    <name type="common">European freshwater eel</name>
    <name type="synonym">Muraena anguilla</name>
    <dbReference type="NCBI Taxonomy" id="7936"/>
    <lineage>
        <taxon>Eukaryota</taxon>
        <taxon>Metazoa</taxon>
        <taxon>Chordata</taxon>
        <taxon>Craniata</taxon>
        <taxon>Vertebrata</taxon>
        <taxon>Euteleostomi</taxon>
        <taxon>Actinopterygii</taxon>
        <taxon>Neopterygii</taxon>
        <taxon>Teleostei</taxon>
        <taxon>Anguilliformes</taxon>
        <taxon>Anguillidae</taxon>
        <taxon>Anguilla</taxon>
    </lineage>
</organism>
<protein>
    <submittedName>
        <fullName evidence="2">Uncharacterized protein</fullName>
    </submittedName>
</protein>
<reference evidence="2" key="2">
    <citation type="journal article" date="2015" name="Fish Shellfish Immunol.">
        <title>Early steps in the European eel (Anguilla anguilla)-Vibrio vulnificus interaction in the gills: Role of the RtxA13 toxin.</title>
        <authorList>
            <person name="Callol A."/>
            <person name="Pajuelo D."/>
            <person name="Ebbesson L."/>
            <person name="Teles M."/>
            <person name="MacKenzie S."/>
            <person name="Amaro C."/>
        </authorList>
    </citation>
    <scope>NUCLEOTIDE SEQUENCE</scope>
</reference>
<sequence length="31" mass="3504">MMLSDTGYMRRPPPPQNPQVSWQSPVVTVTC</sequence>
<feature type="region of interest" description="Disordered" evidence="1">
    <location>
        <begin position="1"/>
        <end position="31"/>
    </location>
</feature>
<dbReference type="AlphaFoldDB" id="A0A0E9T097"/>
<proteinExistence type="predicted"/>
<evidence type="ECO:0000256" key="1">
    <source>
        <dbReference type="SAM" id="MobiDB-lite"/>
    </source>
</evidence>
<name>A0A0E9T097_ANGAN</name>
<feature type="compositionally biased region" description="Polar residues" evidence="1">
    <location>
        <begin position="18"/>
        <end position="31"/>
    </location>
</feature>
<reference evidence="2" key="1">
    <citation type="submission" date="2014-11" db="EMBL/GenBank/DDBJ databases">
        <authorList>
            <person name="Amaro Gonzalez C."/>
        </authorList>
    </citation>
    <scope>NUCLEOTIDE SEQUENCE</scope>
</reference>
<evidence type="ECO:0000313" key="2">
    <source>
        <dbReference type="EMBL" id="JAH46981.1"/>
    </source>
</evidence>